<feature type="compositionally biased region" description="Low complexity" evidence="1">
    <location>
        <begin position="238"/>
        <end position="256"/>
    </location>
</feature>
<feature type="region of interest" description="Disordered" evidence="1">
    <location>
        <begin position="281"/>
        <end position="406"/>
    </location>
</feature>
<proteinExistence type="predicted"/>
<dbReference type="PANTHER" id="PTHR46940">
    <property type="entry name" value="NKAP DOMAIN-CONTAINING 1"/>
    <property type="match status" value="1"/>
</dbReference>
<feature type="compositionally biased region" description="Low complexity" evidence="1">
    <location>
        <begin position="140"/>
        <end position="157"/>
    </location>
</feature>
<reference evidence="2" key="1">
    <citation type="journal article" date="2023" name="Insect Mol. Biol.">
        <title>Genome sequencing provides insights into the evolution of gene families encoding plant cell wall-degrading enzymes in longhorned beetles.</title>
        <authorList>
            <person name="Shin N.R."/>
            <person name="Okamura Y."/>
            <person name="Kirsch R."/>
            <person name="Pauchet Y."/>
        </authorList>
    </citation>
    <scope>NUCLEOTIDE SEQUENCE</scope>
    <source>
        <strain evidence="2">RBIC_L_NR</strain>
    </source>
</reference>
<organism evidence="2 3">
    <name type="scientific">Rhamnusium bicolor</name>
    <dbReference type="NCBI Taxonomy" id="1586634"/>
    <lineage>
        <taxon>Eukaryota</taxon>
        <taxon>Metazoa</taxon>
        <taxon>Ecdysozoa</taxon>
        <taxon>Arthropoda</taxon>
        <taxon>Hexapoda</taxon>
        <taxon>Insecta</taxon>
        <taxon>Pterygota</taxon>
        <taxon>Neoptera</taxon>
        <taxon>Endopterygota</taxon>
        <taxon>Coleoptera</taxon>
        <taxon>Polyphaga</taxon>
        <taxon>Cucujiformia</taxon>
        <taxon>Chrysomeloidea</taxon>
        <taxon>Cerambycidae</taxon>
        <taxon>Lepturinae</taxon>
        <taxon>Rhagiini</taxon>
        <taxon>Rhamnusium</taxon>
    </lineage>
</organism>
<dbReference type="AlphaFoldDB" id="A0AAV8WT70"/>
<feature type="compositionally biased region" description="Low complexity" evidence="1">
    <location>
        <begin position="193"/>
        <end position="209"/>
    </location>
</feature>
<gene>
    <name evidence="2" type="ORF">NQ314_017932</name>
</gene>
<keyword evidence="3" id="KW-1185">Reference proteome</keyword>
<evidence type="ECO:0000313" key="2">
    <source>
        <dbReference type="EMBL" id="KAJ8929382.1"/>
    </source>
</evidence>
<accession>A0AAV8WT70</accession>
<dbReference type="Pfam" id="PF15692">
    <property type="entry name" value="NKAP"/>
    <property type="match status" value="1"/>
</dbReference>
<evidence type="ECO:0000256" key="1">
    <source>
        <dbReference type="SAM" id="MobiDB-lite"/>
    </source>
</evidence>
<evidence type="ECO:0000313" key="3">
    <source>
        <dbReference type="Proteomes" id="UP001162156"/>
    </source>
</evidence>
<dbReference type="Proteomes" id="UP001162156">
    <property type="component" value="Unassembled WGS sequence"/>
</dbReference>
<feature type="compositionally biased region" description="Basic residues" evidence="1">
    <location>
        <begin position="378"/>
        <end position="387"/>
    </location>
</feature>
<feature type="region of interest" description="Disordered" evidence="1">
    <location>
        <begin position="68"/>
        <end position="107"/>
    </location>
</feature>
<dbReference type="PANTHER" id="PTHR46940:SF1">
    <property type="entry name" value="NKAP DOMAIN CONTAINING 1"/>
    <property type="match status" value="1"/>
</dbReference>
<dbReference type="EMBL" id="JANEYF010005035">
    <property type="protein sequence ID" value="KAJ8929382.1"/>
    <property type="molecule type" value="Genomic_DNA"/>
</dbReference>
<dbReference type="InterPro" id="IPR043407">
    <property type="entry name" value="Nkap_D1"/>
</dbReference>
<feature type="compositionally biased region" description="Low complexity" evidence="1">
    <location>
        <begin position="389"/>
        <end position="406"/>
    </location>
</feature>
<feature type="compositionally biased region" description="Pro residues" evidence="1">
    <location>
        <begin position="287"/>
        <end position="317"/>
    </location>
</feature>
<feature type="compositionally biased region" description="Low complexity" evidence="1">
    <location>
        <begin position="165"/>
        <end position="181"/>
    </location>
</feature>
<feature type="non-terminal residue" evidence="2">
    <location>
        <position position="1"/>
    </location>
</feature>
<comment type="caution">
    <text evidence="2">The sequence shown here is derived from an EMBL/GenBank/DDBJ whole genome shotgun (WGS) entry which is preliminary data.</text>
</comment>
<dbReference type="PRINTS" id="PR01217">
    <property type="entry name" value="PRICHEXTENSN"/>
</dbReference>
<protein>
    <submittedName>
        <fullName evidence="2">Uncharacterized protein</fullName>
    </submittedName>
</protein>
<feature type="region of interest" description="Disordered" evidence="1">
    <location>
        <begin position="131"/>
        <end position="261"/>
    </location>
</feature>
<name>A0AAV8WT70_9CUCU</name>
<sequence length="567" mass="63703">ESSLADTRLVVSILGVYRDGIWTSIISAVEVDGVDSKIVPSECLREGEVEVEIRKNVPVKLRMDTKPQTPRITGITKKKKDEDPSLPAGRRREIDNVMKKARAQTSPSSGAFWDKKLLEVEAKDPNRWRHSGYKSLYIDGSSPSSGRRSRSRSVTGRHSPRSPQRRSPPFGRRSPRSPVSRRSPRSPPPRRSPPASRRSPINYRSPVARRSPRPIRPRSPPSPRAHASSSRHTKGRRSASASSISSCSDDSCSVCSPKAHRNARSRTLSLGHSRLNGCESQLKQQFPPHPNPLPVLDLPPPSPPRRMPRPMTPPPARKPSKPNPSDRPTDPRRQPPPPRPRGSTGEIISVRGVKPPVRPTAAVKKPAEKSAMQPMLLKRIKKERTGKHPGSPGAESSGSEDSATSTATPIVATTGLTLSERFGKIAQWSADRERRDIENMRITKTGSNMKVMVEEDEFLYGTPPRRYSLSPIPTGHFPDELLSSGQSRLAAWDDVRVRYQYYKDLGYLRDLSLDDYVKWEEWWYKYQDWLANERHYEHWINTSTQGNGRRRGKKTYTSITTIKLTAL</sequence>